<feature type="transmembrane region" description="Helical" evidence="1">
    <location>
        <begin position="48"/>
        <end position="81"/>
    </location>
</feature>
<keyword evidence="1" id="KW-1133">Transmembrane helix</keyword>
<dbReference type="RefSeq" id="WP_336559347.1">
    <property type="nucleotide sequence ID" value="NZ_JBBAYM010000710.1"/>
</dbReference>
<reference evidence="2 3" key="1">
    <citation type="submission" date="2024-03" db="EMBL/GenBank/DDBJ databases">
        <title>First Report of Pectobacterium brasiliscabiei causing potato scab in china.</title>
        <authorList>
            <person name="Handique U."/>
        </authorList>
    </citation>
    <scope>NUCLEOTIDE SEQUENCE [LARGE SCALE GENOMIC DNA]</scope>
    <source>
        <strain evidence="2 3">ZRIMU1503</strain>
    </source>
</reference>
<feature type="non-terminal residue" evidence="2">
    <location>
        <position position="1"/>
    </location>
</feature>
<keyword evidence="1" id="KW-0812">Transmembrane</keyword>
<keyword evidence="3" id="KW-1185">Reference proteome</keyword>
<gene>
    <name evidence="2" type="ORF">WB403_51345</name>
</gene>
<proteinExistence type="predicted"/>
<dbReference type="EMBL" id="JBBAYM010000710">
    <property type="protein sequence ID" value="MEI5617510.1"/>
    <property type="molecule type" value="Genomic_DNA"/>
</dbReference>
<accession>A0ABU8GWE0</accession>
<sequence length="82" mass="8188">LLEALVFGLLMTLAGALAPVLEATTVSPAAASRQAAYESRIVQASGKLALAGVMLGGLAMLAALQPAVDGLPLFGFASALFM</sequence>
<organism evidence="2 3">
    <name type="scientific">Streptomyces brasiliscabiei</name>
    <dbReference type="NCBI Taxonomy" id="2736302"/>
    <lineage>
        <taxon>Bacteria</taxon>
        <taxon>Bacillati</taxon>
        <taxon>Actinomycetota</taxon>
        <taxon>Actinomycetes</taxon>
        <taxon>Kitasatosporales</taxon>
        <taxon>Streptomycetaceae</taxon>
        <taxon>Streptomyces</taxon>
    </lineage>
</organism>
<feature type="non-terminal residue" evidence="2">
    <location>
        <position position="82"/>
    </location>
</feature>
<evidence type="ECO:0000313" key="2">
    <source>
        <dbReference type="EMBL" id="MEI5617510.1"/>
    </source>
</evidence>
<protein>
    <recommendedName>
        <fullName evidence="4">Integral membrane protein</fullName>
    </recommendedName>
</protein>
<keyword evidence="1" id="KW-0472">Membrane</keyword>
<evidence type="ECO:0000256" key="1">
    <source>
        <dbReference type="SAM" id="Phobius"/>
    </source>
</evidence>
<comment type="caution">
    <text evidence="2">The sequence shown here is derived from an EMBL/GenBank/DDBJ whole genome shotgun (WGS) entry which is preliminary data.</text>
</comment>
<dbReference type="Proteomes" id="UP001365781">
    <property type="component" value="Unassembled WGS sequence"/>
</dbReference>
<evidence type="ECO:0008006" key="4">
    <source>
        <dbReference type="Google" id="ProtNLM"/>
    </source>
</evidence>
<evidence type="ECO:0000313" key="3">
    <source>
        <dbReference type="Proteomes" id="UP001365781"/>
    </source>
</evidence>
<name>A0ABU8GWE0_9ACTN</name>